<evidence type="ECO:0000256" key="5">
    <source>
        <dbReference type="SAM" id="Phobius"/>
    </source>
</evidence>
<keyword evidence="4 5" id="KW-0472">Membrane</keyword>
<dbReference type="InterPro" id="IPR050307">
    <property type="entry name" value="Sterol_Desaturase_Related"/>
</dbReference>
<evidence type="ECO:0000313" key="8">
    <source>
        <dbReference type="Proteomes" id="UP000036520"/>
    </source>
</evidence>
<dbReference type="EMBL" id="CP012040">
    <property type="protein sequence ID" value="AKP51608.1"/>
    <property type="molecule type" value="Genomic_DNA"/>
</dbReference>
<dbReference type="GO" id="GO:0016020">
    <property type="term" value="C:membrane"/>
    <property type="evidence" value="ECO:0007669"/>
    <property type="project" value="UniProtKB-SubCell"/>
</dbReference>
<evidence type="ECO:0000256" key="4">
    <source>
        <dbReference type="ARBA" id="ARBA00023136"/>
    </source>
</evidence>
<comment type="subcellular location">
    <subcellularLocation>
        <location evidence="1">Membrane</location>
    </subcellularLocation>
</comment>
<dbReference type="AlphaFoldDB" id="A0A0H4PFK2"/>
<evidence type="ECO:0000259" key="6">
    <source>
        <dbReference type="Pfam" id="PF04116"/>
    </source>
</evidence>
<evidence type="ECO:0000256" key="1">
    <source>
        <dbReference type="ARBA" id="ARBA00004370"/>
    </source>
</evidence>
<name>A0A0H4PFK2_9BACT</name>
<dbReference type="GO" id="GO:0008610">
    <property type="term" value="P:lipid biosynthetic process"/>
    <property type="evidence" value="ECO:0007669"/>
    <property type="project" value="InterPro"/>
</dbReference>
<feature type="transmembrane region" description="Helical" evidence="5">
    <location>
        <begin position="166"/>
        <end position="187"/>
    </location>
</feature>
<feature type="domain" description="Fatty acid hydroxylase" evidence="6">
    <location>
        <begin position="107"/>
        <end position="234"/>
    </location>
</feature>
<evidence type="ECO:0000256" key="3">
    <source>
        <dbReference type="ARBA" id="ARBA00022989"/>
    </source>
</evidence>
<sequence>MEPLIEHVLYDYSYLTLFGLSFGYFLLLYFGLGTLFLAVCQFLESRRLLHKIRPEEVSRRQIVFEIKHSLKSIVVFGFSIIPVIYFVRLGIIGLLPNTWLTVLAGLIVLTLWNEVHFYFVHRLMHQKFMMKKVHYIHHKSHVPTVYSVFSFHWVEALLLSTVPLTILPFIPFSILAVFIFPLVSILLNFAGHCNYRFGNGKGNGWEHFGTYHNEHHSRGRKNYGFALNLLDKLFSRQNR</sequence>
<dbReference type="GO" id="GO:0016491">
    <property type="term" value="F:oxidoreductase activity"/>
    <property type="evidence" value="ECO:0007669"/>
    <property type="project" value="InterPro"/>
</dbReference>
<dbReference type="Proteomes" id="UP000036520">
    <property type="component" value="Chromosome"/>
</dbReference>
<feature type="transmembrane region" description="Helical" evidence="5">
    <location>
        <begin position="141"/>
        <end position="160"/>
    </location>
</feature>
<keyword evidence="8" id="KW-1185">Reference proteome</keyword>
<dbReference type="Pfam" id="PF04116">
    <property type="entry name" value="FA_hydroxylase"/>
    <property type="match status" value="1"/>
</dbReference>
<dbReference type="KEGG" id="camu:CA2015_2187"/>
<proteinExistence type="predicted"/>
<dbReference type="InterPro" id="IPR006694">
    <property type="entry name" value="Fatty_acid_hydroxylase"/>
</dbReference>
<feature type="transmembrane region" description="Helical" evidence="5">
    <location>
        <begin position="69"/>
        <end position="87"/>
    </location>
</feature>
<dbReference type="GO" id="GO:0005506">
    <property type="term" value="F:iron ion binding"/>
    <property type="evidence" value="ECO:0007669"/>
    <property type="project" value="InterPro"/>
</dbReference>
<dbReference type="PANTHER" id="PTHR11863">
    <property type="entry name" value="STEROL DESATURASE"/>
    <property type="match status" value="1"/>
</dbReference>
<evidence type="ECO:0000313" key="7">
    <source>
        <dbReference type="EMBL" id="AKP51608.1"/>
    </source>
</evidence>
<feature type="transmembrane region" description="Helical" evidence="5">
    <location>
        <begin position="99"/>
        <end position="120"/>
    </location>
</feature>
<evidence type="ECO:0000256" key="2">
    <source>
        <dbReference type="ARBA" id="ARBA00022692"/>
    </source>
</evidence>
<dbReference type="OrthoDB" id="9770329at2"/>
<gene>
    <name evidence="7" type="ORF">CA2015_2187</name>
</gene>
<protein>
    <submittedName>
        <fullName evidence="7">Sterol desaturase family protein</fullName>
    </submittedName>
</protein>
<dbReference type="STRING" id="320787.CA2015_2187"/>
<dbReference type="RefSeq" id="WP_048641924.1">
    <property type="nucleotide sequence ID" value="NZ_CAXBGM010000005.1"/>
</dbReference>
<keyword evidence="3 5" id="KW-1133">Transmembrane helix</keyword>
<accession>A0A0H4PFK2</accession>
<reference evidence="7 8" key="1">
    <citation type="submission" date="2015-07" db="EMBL/GenBank/DDBJ databases">
        <authorList>
            <person name="Kim K.M."/>
        </authorList>
    </citation>
    <scope>NUCLEOTIDE SEQUENCE [LARGE SCALE GENOMIC DNA]</scope>
    <source>
        <strain evidence="7 8">KCTC 12363</strain>
    </source>
</reference>
<keyword evidence="2 5" id="KW-0812">Transmembrane</keyword>
<feature type="transmembrane region" description="Helical" evidence="5">
    <location>
        <begin position="12"/>
        <end position="43"/>
    </location>
</feature>
<dbReference type="PATRIC" id="fig|320787.5.peg.2405"/>
<organism evidence="7 8">
    <name type="scientific">Cyclobacterium amurskyense</name>
    <dbReference type="NCBI Taxonomy" id="320787"/>
    <lineage>
        <taxon>Bacteria</taxon>
        <taxon>Pseudomonadati</taxon>
        <taxon>Bacteroidota</taxon>
        <taxon>Cytophagia</taxon>
        <taxon>Cytophagales</taxon>
        <taxon>Cyclobacteriaceae</taxon>
        <taxon>Cyclobacterium</taxon>
    </lineage>
</organism>